<evidence type="ECO:0000313" key="3">
    <source>
        <dbReference type="EMBL" id="AZN40785.1"/>
    </source>
</evidence>
<proteinExistence type="predicted"/>
<keyword evidence="1" id="KW-1133">Transmembrane helix</keyword>
<evidence type="ECO:0000256" key="1">
    <source>
        <dbReference type="SAM" id="Phobius"/>
    </source>
</evidence>
<dbReference type="OrthoDB" id="2942116at2"/>
<keyword evidence="1" id="KW-0472">Membrane</keyword>
<name>A0A3Q8X565_9BACL</name>
<feature type="transmembrane region" description="Helical" evidence="1">
    <location>
        <begin position="120"/>
        <end position="143"/>
    </location>
</feature>
<dbReference type="KEGG" id="palb:EJC50_14785"/>
<accession>A0A3Q8X565</accession>
<organism evidence="3 4">
    <name type="scientific">Paenibacillus albus</name>
    <dbReference type="NCBI Taxonomy" id="2495582"/>
    <lineage>
        <taxon>Bacteria</taxon>
        <taxon>Bacillati</taxon>
        <taxon>Bacillota</taxon>
        <taxon>Bacilli</taxon>
        <taxon>Bacillales</taxon>
        <taxon>Paenibacillaceae</taxon>
        <taxon>Paenibacillus</taxon>
    </lineage>
</organism>
<dbReference type="AlphaFoldDB" id="A0A3Q8X565"/>
<keyword evidence="1" id="KW-0812">Transmembrane</keyword>
<feature type="transmembrane region" description="Helical" evidence="1">
    <location>
        <begin position="223"/>
        <end position="241"/>
    </location>
</feature>
<feature type="transmembrane region" description="Helical" evidence="1">
    <location>
        <begin position="190"/>
        <end position="211"/>
    </location>
</feature>
<feature type="signal peptide" evidence="2">
    <location>
        <begin position="1"/>
        <end position="24"/>
    </location>
</feature>
<sequence>MRKLIYALSLVMLMMFVMPSMASAASLFEHHNTTVPQGQTVDDVYVIGGDADVGGHVTGIIVVINGTLHLASTAKVDGVVVVIGGEVHQDSGAVLGDDIYTITLDDATQNSLLLGGGLVLSFWVLQLAGTLLMILIPVAIRLLGKQRIVRFTERYRQDAMGRILYTGFFSGLLLTAISALLLVTVIGIPFLALILLAIIAAMAMGITVVSYRIGDCIKGSEHMADWLKVLIGASVLAAFTAIPLLGWIVFVMVMLLSLGICTQWLAGMRRRKKIK</sequence>
<dbReference type="EMBL" id="CP034437">
    <property type="protein sequence ID" value="AZN40785.1"/>
    <property type="molecule type" value="Genomic_DNA"/>
</dbReference>
<evidence type="ECO:0008006" key="5">
    <source>
        <dbReference type="Google" id="ProtNLM"/>
    </source>
</evidence>
<dbReference type="RefSeq" id="WP_126016212.1">
    <property type="nucleotide sequence ID" value="NZ_CP034437.1"/>
</dbReference>
<feature type="chain" id="PRO_5018525524" description="Polymer-forming cytoskeletal protein" evidence="2">
    <location>
        <begin position="25"/>
        <end position="275"/>
    </location>
</feature>
<reference evidence="4" key="1">
    <citation type="submission" date="2018-12" db="EMBL/GenBank/DDBJ databases">
        <title>Genome sequence of Peanibacillus sp.</title>
        <authorList>
            <person name="Subramani G."/>
            <person name="Srinivasan S."/>
            <person name="Kim M.K."/>
        </authorList>
    </citation>
    <scope>NUCLEOTIDE SEQUENCE [LARGE SCALE GENOMIC DNA]</scope>
    <source>
        <strain evidence="4">18JY67-1</strain>
    </source>
</reference>
<protein>
    <recommendedName>
        <fullName evidence="5">Polymer-forming cytoskeletal protein</fullName>
    </recommendedName>
</protein>
<evidence type="ECO:0000256" key="2">
    <source>
        <dbReference type="SAM" id="SignalP"/>
    </source>
</evidence>
<evidence type="ECO:0000313" key="4">
    <source>
        <dbReference type="Proteomes" id="UP000272528"/>
    </source>
</evidence>
<feature type="transmembrane region" description="Helical" evidence="1">
    <location>
        <begin position="163"/>
        <end position="184"/>
    </location>
</feature>
<keyword evidence="2" id="KW-0732">Signal</keyword>
<keyword evidence="4" id="KW-1185">Reference proteome</keyword>
<gene>
    <name evidence="3" type="ORF">EJC50_14785</name>
</gene>
<dbReference type="Proteomes" id="UP000272528">
    <property type="component" value="Chromosome"/>
</dbReference>
<feature type="transmembrane region" description="Helical" evidence="1">
    <location>
        <begin position="247"/>
        <end position="266"/>
    </location>
</feature>